<evidence type="ECO:0000256" key="6">
    <source>
        <dbReference type="ARBA" id="ARBA00023136"/>
    </source>
</evidence>
<dbReference type="GO" id="GO:0005886">
    <property type="term" value="C:plasma membrane"/>
    <property type="evidence" value="ECO:0007669"/>
    <property type="project" value="UniProtKB-SubCell"/>
</dbReference>
<evidence type="ECO:0000256" key="8">
    <source>
        <dbReference type="ARBA" id="ARBA00023224"/>
    </source>
</evidence>
<feature type="transmembrane region" description="Helical" evidence="9">
    <location>
        <begin position="271"/>
        <end position="288"/>
    </location>
</feature>
<evidence type="ECO:0000256" key="1">
    <source>
        <dbReference type="ARBA" id="ARBA00004141"/>
    </source>
</evidence>
<dbReference type="EMBL" id="MK821009">
    <property type="protein sequence ID" value="QIJ45796.1"/>
    <property type="molecule type" value="mRNA"/>
</dbReference>
<feature type="transmembrane region" description="Helical" evidence="9">
    <location>
        <begin position="34"/>
        <end position="56"/>
    </location>
</feature>
<dbReference type="PANTHER" id="PTHR21137">
    <property type="entry name" value="ODORANT RECEPTOR"/>
    <property type="match status" value="1"/>
</dbReference>
<keyword evidence="5 9" id="KW-1133">Transmembrane helix</keyword>
<comment type="similarity">
    <text evidence="9">Belongs to the insect chemoreceptor superfamily. Heteromeric odorant receptor channel (TC 1.A.69) family.</text>
</comment>
<keyword evidence="2 9" id="KW-0716">Sensory transduction</keyword>
<protein>
    <recommendedName>
        <fullName evidence="9">Odorant receptor</fullName>
    </recommendedName>
</protein>
<accession>A0A6M3GXE4</accession>
<feature type="transmembrane region" description="Helical" evidence="9">
    <location>
        <begin position="294"/>
        <end position="317"/>
    </location>
</feature>
<feature type="transmembrane region" description="Helical" evidence="9">
    <location>
        <begin position="125"/>
        <end position="145"/>
    </location>
</feature>
<evidence type="ECO:0000256" key="4">
    <source>
        <dbReference type="ARBA" id="ARBA00022725"/>
    </source>
</evidence>
<proteinExistence type="evidence at transcript level"/>
<evidence type="ECO:0000313" key="10">
    <source>
        <dbReference type="EMBL" id="QIJ45796.1"/>
    </source>
</evidence>
<name>A0A6M3GXE4_GLYPY</name>
<keyword evidence="6 9" id="KW-0472">Membrane</keyword>
<keyword evidence="8 9" id="KW-0807">Transducer</keyword>
<feature type="transmembrane region" description="Helical" evidence="9">
    <location>
        <begin position="191"/>
        <end position="210"/>
    </location>
</feature>
<dbReference type="AlphaFoldDB" id="A0A6M3GXE4"/>
<comment type="subcellular location">
    <subcellularLocation>
        <location evidence="9">Cell membrane</location>
        <topology evidence="9">Multi-pass membrane protein</topology>
    </subcellularLocation>
    <subcellularLocation>
        <location evidence="1">Membrane</location>
        <topology evidence="1">Multi-pass membrane protein</topology>
    </subcellularLocation>
</comment>
<dbReference type="PANTHER" id="PTHR21137:SF44">
    <property type="entry name" value="ODORANT RECEPTOR 13A-RELATED"/>
    <property type="match status" value="1"/>
</dbReference>
<evidence type="ECO:0000256" key="9">
    <source>
        <dbReference type="RuleBase" id="RU351113"/>
    </source>
</evidence>
<dbReference type="Pfam" id="PF02949">
    <property type="entry name" value="7tm_6"/>
    <property type="match status" value="1"/>
</dbReference>
<dbReference type="GO" id="GO:0005549">
    <property type="term" value="F:odorant binding"/>
    <property type="evidence" value="ECO:0007669"/>
    <property type="project" value="InterPro"/>
</dbReference>
<evidence type="ECO:0000256" key="2">
    <source>
        <dbReference type="ARBA" id="ARBA00022606"/>
    </source>
</evidence>
<gene>
    <name evidence="10" type="primary">OR18</name>
</gene>
<dbReference type="GO" id="GO:0004984">
    <property type="term" value="F:olfactory receptor activity"/>
    <property type="evidence" value="ECO:0007669"/>
    <property type="project" value="InterPro"/>
</dbReference>
<feature type="transmembrane region" description="Helical" evidence="9">
    <location>
        <begin position="68"/>
        <end position="89"/>
    </location>
</feature>
<sequence>MSETPIDQSLQKIRFLFRISGITIDDRQKSWKEVAIYLFHFVWIGTDLVLGINWLYEGVSKGLQFTELTYVMPCFTLGLVAEFKTIFFVRNEKKILKLIKTLRLLEEIKISNNPLERKMVKRETMILGTLIKVLITVNGILLMMFNLGPLILTGVKFFMTGELELYLPFLDIYPFDSYDLKYWPYAYIHEVWTSCIVLTDIFAVDFFFYICCTHIKIQFKCLQRELEQLIPGTGLEIDDDVREKLNELVKWHQDIISMSDLLEVIYSKSTLFNYISSSVIICLAGFDVTVIQDIAIVITFATITLVGMLQIFFLCFFGDMLMKSSTEVSTAAYNCRWYIADIPTRKTILLMQTRAQEPCKITAAGFADVNLRAFMKIISTSWSYFALLQTIYGSL</sequence>
<reference evidence="10" key="1">
    <citation type="submission" date="2019-04" db="EMBL/GenBank/DDBJ databases">
        <authorList>
            <person name="Sheng S."/>
        </authorList>
    </citation>
    <scope>NUCLEOTIDE SEQUENCE</scope>
</reference>
<dbReference type="GO" id="GO:0007165">
    <property type="term" value="P:signal transduction"/>
    <property type="evidence" value="ECO:0007669"/>
    <property type="project" value="UniProtKB-KW"/>
</dbReference>
<keyword evidence="3 9" id="KW-0812">Transmembrane</keyword>
<evidence type="ECO:0000256" key="7">
    <source>
        <dbReference type="ARBA" id="ARBA00023170"/>
    </source>
</evidence>
<keyword evidence="7 9" id="KW-0675">Receptor</keyword>
<keyword evidence="4 9" id="KW-0552">Olfaction</keyword>
<evidence type="ECO:0000256" key="5">
    <source>
        <dbReference type="ARBA" id="ARBA00022989"/>
    </source>
</evidence>
<dbReference type="InterPro" id="IPR004117">
    <property type="entry name" value="7tm6_olfct_rcpt"/>
</dbReference>
<comment type="caution">
    <text evidence="9">Lacks conserved residue(s) required for the propagation of feature annotation.</text>
</comment>
<evidence type="ECO:0000256" key="3">
    <source>
        <dbReference type="ARBA" id="ARBA00022692"/>
    </source>
</evidence>
<organism evidence="10">
    <name type="scientific">Glyphodes pyloalis</name>
    <name type="common">Lesser mulberry snout moth</name>
    <dbReference type="NCBI Taxonomy" id="1242752"/>
    <lineage>
        <taxon>Eukaryota</taxon>
        <taxon>Metazoa</taxon>
        <taxon>Ecdysozoa</taxon>
        <taxon>Arthropoda</taxon>
        <taxon>Hexapoda</taxon>
        <taxon>Insecta</taxon>
        <taxon>Pterygota</taxon>
        <taxon>Neoptera</taxon>
        <taxon>Endopterygota</taxon>
        <taxon>Lepidoptera</taxon>
        <taxon>Glossata</taxon>
        <taxon>Ditrysia</taxon>
        <taxon>Pyraloidea</taxon>
        <taxon>Crambidae</taxon>
        <taxon>Spilomelinae</taxon>
        <taxon>Glyphodes</taxon>
    </lineage>
</organism>